<dbReference type="Proteomes" id="UP000007175">
    <property type="component" value="Genome Segment"/>
</dbReference>
<accession>H6SUA4</accession>
<proteinExistence type="predicted"/>
<protein>
    <submittedName>
        <fullName evidence="1">Uncharacterized protein</fullName>
    </submittedName>
</protein>
<name>H6SUA4_9CAUD</name>
<evidence type="ECO:0000313" key="1">
    <source>
        <dbReference type="EMBL" id="AEF56796.1"/>
    </source>
</evidence>
<sequence>MKFSEALKYKDLLDSVKKLDSSIEDLKKLADLITKNGGKVLGKRLEEDLKVFKNYQYLPKSLEALETAIKNHQI</sequence>
<reference evidence="1 2" key="1">
    <citation type="journal article" date="2012" name="Virol. J.">
        <title>The genome and proteome of a Campylobacter coli bacteriophage vB_CcoM-IBB_35 reveal unusual features.</title>
        <authorList>
            <person name="Carvalho C.M."/>
            <person name="Kropinski A.M."/>
            <person name="Lingohr E.J."/>
            <person name="Santos S.B."/>
            <person name="King J."/>
            <person name="Azeredo J."/>
        </authorList>
    </citation>
    <scope>NUCLEOTIDE SEQUENCE [LARGE SCALE GENOMIC DNA]</scope>
</reference>
<dbReference type="EMBL" id="HM246720">
    <property type="protein sequence ID" value="AEF56796.1"/>
    <property type="molecule type" value="Genomic_DNA"/>
</dbReference>
<organism evidence="1 2">
    <name type="scientific">Campylobacter virus IBB35</name>
    <dbReference type="NCBI Taxonomy" id="1006972"/>
    <lineage>
        <taxon>Viruses</taxon>
        <taxon>Duplodnaviria</taxon>
        <taxon>Heunggongvirae</taxon>
        <taxon>Uroviricota</taxon>
        <taxon>Caudoviricetes</taxon>
        <taxon>Connertonviridae</taxon>
        <taxon>Firehammervirus</taxon>
    </lineage>
</organism>
<evidence type="ECO:0000313" key="2">
    <source>
        <dbReference type="Proteomes" id="UP000007175"/>
    </source>
</evidence>